<evidence type="ECO:0000256" key="9">
    <source>
        <dbReference type="HAMAP-Rule" id="MF_00134"/>
    </source>
</evidence>
<dbReference type="InterPro" id="IPR045186">
    <property type="entry name" value="Indole-3-glycerol_P_synth"/>
</dbReference>
<dbReference type="GO" id="GO:0000162">
    <property type="term" value="P:L-tryptophan biosynthetic process"/>
    <property type="evidence" value="ECO:0007669"/>
    <property type="project" value="UniProtKB-UniRule"/>
</dbReference>
<dbReference type="HAMAP" id="MF_00134_A">
    <property type="entry name" value="IGPS_A"/>
    <property type="match status" value="1"/>
</dbReference>
<protein>
    <recommendedName>
        <fullName evidence="9">Indole-3-glycerol phosphate synthase</fullName>
        <shortName evidence="9">IGPS</shortName>
        <ecNumber evidence="9">4.1.1.48</ecNumber>
    </recommendedName>
</protein>
<keyword evidence="12" id="KW-1185">Reference proteome</keyword>
<name>A0A0U2XR98_9BACL</name>
<evidence type="ECO:0000256" key="6">
    <source>
        <dbReference type="ARBA" id="ARBA00022822"/>
    </source>
</evidence>
<dbReference type="FunFam" id="3.20.20.70:FF:000024">
    <property type="entry name" value="Indole-3-glycerol phosphate synthase"/>
    <property type="match status" value="1"/>
</dbReference>
<dbReference type="NCBIfam" id="NF001377">
    <property type="entry name" value="PRK00278.2-4"/>
    <property type="match status" value="1"/>
</dbReference>
<dbReference type="STRING" id="200991.AUC31_07820"/>
<dbReference type="Proteomes" id="UP000067683">
    <property type="component" value="Chromosome"/>
</dbReference>
<comment type="pathway">
    <text evidence="2 9">Amino-acid biosynthesis; L-tryptophan biosynthesis; L-tryptophan from chorismate: step 4/5.</text>
</comment>
<dbReference type="InterPro" id="IPR013798">
    <property type="entry name" value="Indole-3-glycerol_P_synth_dom"/>
</dbReference>
<dbReference type="CDD" id="cd00331">
    <property type="entry name" value="IGPS"/>
    <property type="match status" value="1"/>
</dbReference>
<dbReference type="NCBIfam" id="NF001371">
    <property type="entry name" value="PRK00278.1-3"/>
    <property type="match status" value="1"/>
</dbReference>
<evidence type="ECO:0000256" key="5">
    <source>
        <dbReference type="ARBA" id="ARBA00022793"/>
    </source>
</evidence>
<dbReference type="HAMAP" id="MF_00134_B">
    <property type="entry name" value="IGPS_B"/>
    <property type="match status" value="1"/>
</dbReference>
<reference evidence="11" key="1">
    <citation type="submission" date="2016-01" db="EMBL/GenBank/DDBJ databases">
        <title>Complete genome of Planococcus rifietoensis type strain M8.</title>
        <authorList>
            <person name="See-Too W.S."/>
        </authorList>
    </citation>
    <scope>NUCLEOTIDE SEQUENCE [LARGE SCALE GENOMIC DNA]</scope>
    <source>
        <strain evidence="11">M8</strain>
    </source>
</reference>
<keyword evidence="7 9" id="KW-0057">Aromatic amino acid biosynthesis</keyword>
<dbReference type="EC" id="4.1.1.48" evidence="9"/>
<dbReference type="AlphaFoldDB" id="A0A0U2XR98"/>
<dbReference type="KEGG" id="prt:AUC31_07820"/>
<sequence>MTILDKIMETKRQEITAYENSYPKTERYPDKPKLIDTLRKSRGVISEIKRASPSKGAIRMEVDVVEQARQYEGAGAAAISVLTDEQYFKGSIEDLKKVARAVSVPVLCKDFMVSEIQIERAQAAGATIILLIVAALKDEELERLFRYADSLGLEILVEVHDAVELEKAVALGAKLIGVNNRNLKTFEVSLERTAELAEKFAFDSGSVLISESGMNDTADAHKAYELGAQGVLVGEALMRSENPAAWIRQATGQEAAQ</sequence>
<dbReference type="EMBL" id="CP013659">
    <property type="protein sequence ID" value="ALS75128.1"/>
    <property type="molecule type" value="Genomic_DNA"/>
</dbReference>
<dbReference type="GO" id="GO:0004425">
    <property type="term" value="F:indole-3-glycerol-phosphate synthase activity"/>
    <property type="evidence" value="ECO:0007669"/>
    <property type="project" value="UniProtKB-UniRule"/>
</dbReference>
<evidence type="ECO:0000256" key="1">
    <source>
        <dbReference type="ARBA" id="ARBA00001633"/>
    </source>
</evidence>
<keyword evidence="8 9" id="KW-0456">Lyase</keyword>
<dbReference type="UniPathway" id="UPA00035">
    <property type="reaction ID" value="UER00043"/>
</dbReference>
<evidence type="ECO:0000256" key="2">
    <source>
        <dbReference type="ARBA" id="ARBA00004696"/>
    </source>
</evidence>
<comment type="similarity">
    <text evidence="3 9">Belongs to the TrpC family.</text>
</comment>
<evidence type="ECO:0000256" key="8">
    <source>
        <dbReference type="ARBA" id="ARBA00023239"/>
    </source>
</evidence>
<evidence type="ECO:0000313" key="11">
    <source>
        <dbReference type="EMBL" id="ALS75128.1"/>
    </source>
</evidence>
<evidence type="ECO:0000259" key="10">
    <source>
        <dbReference type="Pfam" id="PF00218"/>
    </source>
</evidence>
<dbReference type="OrthoDB" id="9804217at2"/>
<keyword evidence="4 9" id="KW-0028">Amino-acid biosynthesis</keyword>
<dbReference type="InterPro" id="IPR013785">
    <property type="entry name" value="Aldolase_TIM"/>
</dbReference>
<dbReference type="RefSeq" id="WP_058381835.1">
    <property type="nucleotide sequence ID" value="NZ_CP013659.2"/>
</dbReference>
<evidence type="ECO:0000256" key="4">
    <source>
        <dbReference type="ARBA" id="ARBA00022605"/>
    </source>
</evidence>
<dbReference type="InterPro" id="IPR001468">
    <property type="entry name" value="Indole-3-GlycerolPSynthase_CS"/>
</dbReference>
<dbReference type="PANTHER" id="PTHR22854:SF2">
    <property type="entry name" value="INDOLE-3-GLYCEROL-PHOSPHATE SYNTHASE"/>
    <property type="match status" value="1"/>
</dbReference>
<dbReference type="Gene3D" id="3.20.20.70">
    <property type="entry name" value="Aldolase class I"/>
    <property type="match status" value="1"/>
</dbReference>
<evidence type="ECO:0000256" key="3">
    <source>
        <dbReference type="ARBA" id="ARBA00008737"/>
    </source>
</evidence>
<proteinExistence type="inferred from homology"/>
<dbReference type="SUPFAM" id="SSF51366">
    <property type="entry name" value="Ribulose-phoshate binding barrel"/>
    <property type="match status" value="1"/>
</dbReference>
<comment type="catalytic activity">
    <reaction evidence="1 9">
        <text>1-(2-carboxyphenylamino)-1-deoxy-D-ribulose 5-phosphate + H(+) = (1S,2R)-1-C-(indol-3-yl)glycerol 3-phosphate + CO2 + H2O</text>
        <dbReference type="Rhea" id="RHEA:23476"/>
        <dbReference type="ChEBI" id="CHEBI:15377"/>
        <dbReference type="ChEBI" id="CHEBI:15378"/>
        <dbReference type="ChEBI" id="CHEBI:16526"/>
        <dbReference type="ChEBI" id="CHEBI:58613"/>
        <dbReference type="ChEBI" id="CHEBI:58866"/>
        <dbReference type="EC" id="4.1.1.48"/>
    </reaction>
</comment>
<feature type="domain" description="Indole-3-glycerol phosphate synthase" evidence="10">
    <location>
        <begin position="4"/>
        <end position="249"/>
    </location>
</feature>
<dbReference type="GO" id="GO:0004640">
    <property type="term" value="F:phosphoribosylanthranilate isomerase activity"/>
    <property type="evidence" value="ECO:0007669"/>
    <property type="project" value="TreeGrafter"/>
</dbReference>
<evidence type="ECO:0000256" key="7">
    <source>
        <dbReference type="ARBA" id="ARBA00023141"/>
    </source>
</evidence>
<keyword evidence="6 9" id="KW-0822">Tryptophan biosynthesis</keyword>
<dbReference type="InterPro" id="IPR011060">
    <property type="entry name" value="RibuloseP-bd_barrel"/>
</dbReference>
<organism evidence="11 12">
    <name type="scientific">Planococcus rifietoensis</name>
    <dbReference type="NCBI Taxonomy" id="200991"/>
    <lineage>
        <taxon>Bacteria</taxon>
        <taxon>Bacillati</taxon>
        <taxon>Bacillota</taxon>
        <taxon>Bacilli</taxon>
        <taxon>Bacillales</taxon>
        <taxon>Caryophanaceae</taxon>
        <taxon>Planococcus</taxon>
    </lineage>
</organism>
<keyword evidence="5 9" id="KW-0210">Decarboxylase</keyword>
<accession>A0A0U2XR98</accession>
<evidence type="ECO:0000313" key="12">
    <source>
        <dbReference type="Proteomes" id="UP000067683"/>
    </source>
</evidence>
<dbReference type="PROSITE" id="PS00614">
    <property type="entry name" value="IGPS"/>
    <property type="match status" value="1"/>
</dbReference>
<gene>
    <name evidence="9" type="primary">trpC</name>
    <name evidence="11" type="ORF">AUC31_07820</name>
</gene>
<dbReference type="PANTHER" id="PTHR22854">
    <property type="entry name" value="TRYPTOPHAN BIOSYNTHESIS PROTEIN"/>
    <property type="match status" value="1"/>
</dbReference>
<dbReference type="Pfam" id="PF00218">
    <property type="entry name" value="IGPS"/>
    <property type="match status" value="1"/>
</dbReference>